<evidence type="ECO:0000313" key="2">
    <source>
        <dbReference type="Proteomes" id="UP000245998"/>
    </source>
</evidence>
<dbReference type="EMBL" id="QCZG01000012">
    <property type="protein sequence ID" value="PWA12097.1"/>
    <property type="molecule type" value="Genomic_DNA"/>
</dbReference>
<sequence length="70" mass="8645">MLFKKKLRKTYDEHLIETLERVKEEWFTKRELVQKSVEPPYELLYELKLAESKYLFLLKEAKIRKISMKP</sequence>
<comment type="caution">
    <text evidence="1">The sequence shown here is derived from an EMBL/GenBank/DDBJ whole genome shotgun (WGS) entry which is preliminary data.</text>
</comment>
<dbReference type="RefSeq" id="WP_116554290.1">
    <property type="nucleotide sequence ID" value="NZ_QCZG01000012.1"/>
</dbReference>
<reference evidence="1 2" key="1">
    <citation type="submission" date="2018-04" db="EMBL/GenBank/DDBJ databases">
        <title>Camelliibacillus theae gen. nov., sp. nov., isolated from Pu'er tea.</title>
        <authorList>
            <person name="Niu L."/>
        </authorList>
    </citation>
    <scope>NUCLEOTIDE SEQUENCE [LARGE SCALE GENOMIC DNA]</scope>
    <source>
        <strain evidence="1 2">T8</strain>
    </source>
</reference>
<proteinExistence type="predicted"/>
<dbReference type="Pfam" id="PF10704">
    <property type="entry name" value="DUF2508"/>
    <property type="match status" value="1"/>
</dbReference>
<dbReference type="InterPro" id="IPR019644">
    <property type="entry name" value="DUF2508"/>
</dbReference>
<keyword evidence="2" id="KW-1185">Reference proteome</keyword>
<protein>
    <submittedName>
        <fullName evidence="1">DUF2508 domain-containing protein</fullName>
    </submittedName>
</protein>
<gene>
    <name evidence="1" type="ORF">DCC39_07570</name>
</gene>
<organism evidence="1 2">
    <name type="scientific">Pueribacillus theae</name>
    <dbReference type="NCBI Taxonomy" id="2171751"/>
    <lineage>
        <taxon>Bacteria</taxon>
        <taxon>Bacillati</taxon>
        <taxon>Bacillota</taxon>
        <taxon>Bacilli</taxon>
        <taxon>Bacillales</taxon>
        <taxon>Bacillaceae</taxon>
        <taxon>Pueribacillus</taxon>
    </lineage>
</organism>
<accession>A0A2U1K3J0</accession>
<evidence type="ECO:0000313" key="1">
    <source>
        <dbReference type="EMBL" id="PWA12097.1"/>
    </source>
</evidence>
<name>A0A2U1K3J0_9BACI</name>
<dbReference type="OrthoDB" id="2166610at2"/>
<dbReference type="Proteomes" id="UP000245998">
    <property type="component" value="Unassembled WGS sequence"/>
</dbReference>
<dbReference type="AlphaFoldDB" id="A0A2U1K3J0"/>